<protein>
    <submittedName>
        <fullName evidence="2">Uncharacterized protein</fullName>
    </submittedName>
</protein>
<name>A0A0A8X476_MESS1</name>
<dbReference type="InterPro" id="IPR035324">
    <property type="entry name" value="DUF5381"/>
</dbReference>
<sequence>MENKIEHNTEEHNIIVSDDKVEVVYTNVGAGCMITGIGLMTLASLLIFFIVPDVSFVKGFFGVLIGVFGLLVFGSMLIRMLSMLLSGRAVITVQDGYLKGRKKSVRISDIKDIKWGGNGFKYIAITTMNNKKVKLSTYNLVNEQKVHKVLDTYVVPNGTPELKENWAKRYGGQGYKG</sequence>
<feature type="transmembrane region" description="Helical" evidence="1">
    <location>
        <begin position="56"/>
        <end position="78"/>
    </location>
</feature>
<dbReference type="Proteomes" id="UP000031014">
    <property type="component" value="Unassembled WGS sequence"/>
</dbReference>
<dbReference type="AlphaFoldDB" id="A0A0A8X476"/>
<proteinExistence type="predicted"/>
<dbReference type="EMBL" id="BASE01000019">
    <property type="protein sequence ID" value="GAM12891.1"/>
    <property type="molecule type" value="Genomic_DNA"/>
</dbReference>
<dbReference type="OrthoDB" id="2855047at2"/>
<keyword evidence="1" id="KW-0812">Transmembrane</keyword>
<keyword evidence="3" id="KW-1185">Reference proteome</keyword>
<evidence type="ECO:0000256" key="1">
    <source>
        <dbReference type="SAM" id="Phobius"/>
    </source>
</evidence>
<dbReference type="Pfam" id="PF17353">
    <property type="entry name" value="DUF5381"/>
    <property type="match status" value="1"/>
</dbReference>
<reference evidence="2 3" key="1">
    <citation type="submission" date="2013-06" db="EMBL/GenBank/DDBJ databases">
        <title>Whole genome shotgun sequence of Bacillus selenatarsenatis SF-1.</title>
        <authorList>
            <person name="Kuroda M."/>
            <person name="Sei K."/>
            <person name="Yamashita M."/>
            <person name="Ike M."/>
        </authorList>
    </citation>
    <scope>NUCLEOTIDE SEQUENCE [LARGE SCALE GENOMIC DNA]</scope>
    <source>
        <strain evidence="2 3">SF-1</strain>
    </source>
</reference>
<keyword evidence="1" id="KW-1133">Transmembrane helix</keyword>
<keyword evidence="1" id="KW-0472">Membrane</keyword>
<accession>A0A0A8X476</accession>
<comment type="caution">
    <text evidence="2">The sequence shown here is derived from an EMBL/GenBank/DDBJ whole genome shotgun (WGS) entry which is preliminary data.</text>
</comment>
<evidence type="ECO:0000313" key="2">
    <source>
        <dbReference type="EMBL" id="GAM12891.1"/>
    </source>
</evidence>
<gene>
    <name evidence="2" type="ORF">SAMD00020551_1026</name>
</gene>
<organism evidence="2 3">
    <name type="scientific">Mesobacillus selenatarsenatis (strain DSM 18680 / JCM 14380 / FERM P-15431 / SF-1)</name>
    <dbReference type="NCBI Taxonomy" id="1321606"/>
    <lineage>
        <taxon>Bacteria</taxon>
        <taxon>Bacillati</taxon>
        <taxon>Bacillota</taxon>
        <taxon>Bacilli</taxon>
        <taxon>Bacillales</taxon>
        <taxon>Bacillaceae</taxon>
        <taxon>Mesobacillus</taxon>
    </lineage>
</organism>
<evidence type="ECO:0000313" key="3">
    <source>
        <dbReference type="Proteomes" id="UP000031014"/>
    </source>
</evidence>
<feature type="transmembrane region" description="Helical" evidence="1">
    <location>
        <begin position="28"/>
        <end position="50"/>
    </location>
</feature>
<dbReference type="RefSeq" id="WP_041964782.1">
    <property type="nucleotide sequence ID" value="NZ_BASE01000019.1"/>
</dbReference>
<dbReference type="STRING" id="1321606.SAMD00020551_1026"/>